<evidence type="ECO:0000256" key="2">
    <source>
        <dbReference type="ARBA" id="ARBA00005182"/>
    </source>
</evidence>
<keyword evidence="3 8" id="KW-0808">Transferase</keyword>
<accession>A0A2P8D0F7</accession>
<protein>
    <submittedName>
        <fullName evidence="8">Acetyltransferase AlgX (SGNH hydrolase-like protein)</fullName>
    </submittedName>
</protein>
<gene>
    <name evidence="8" type="ORF">B0I18_107113</name>
</gene>
<dbReference type="GO" id="GO:0042597">
    <property type="term" value="C:periplasmic space"/>
    <property type="evidence" value="ECO:0007669"/>
    <property type="project" value="UniProtKB-SubCell"/>
</dbReference>
<evidence type="ECO:0000256" key="3">
    <source>
        <dbReference type="ARBA" id="ARBA00022679"/>
    </source>
</evidence>
<dbReference type="Proteomes" id="UP000240572">
    <property type="component" value="Unassembled WGS sequence"/>
</dbReference>
<dbReference type="Pfam" id="PF16822">
    <property type="entry name" value="ALGX"/>
    <property type="match status" value="1"/>
</dbReference>
<feature type="domain" description="AlgX/AlgJ SGNH hydrolase-like" evidence="7">
    <location>
        <begin position="94"/>
        <end position="233"/>
    </location>
</feature>
<dbReference type="OrthoDB" id="175771at2"/>
<evidence type="ECO:0000256" key="6">
    <source>
        <dbReference type="ARBA" id="ARBA00022841"/>
    </source>
</evidence>
<dbReference type="GO" id="GO:0042121">
    <property type="term" value="P:alginic acid biosynthetic process"/>
    <property type="evidence" value="ECO:0007669"/>
    <property type="project" value="UniProtKB-UniPathway"/>
</dbReference>
<evidence type="ECO:0000259" key="7">
    <source>
        <dbReference type="Pfam" id="PF16822"/>
    </source>
</evidence>
<evidence type="ECO:0000256" key="4">
    <source>
        <dbReference type="ARBA" id="ARBA00022729"/>
    </source>
</evidence>
<keyword evidence="9" id="KW-1185">Reference proteome</keyword>
<dbReference type="EMBL" id="PYGD01000007">
    <property type="protein sequence ID" value="PSK90703.1"/>
    <property type="molecule type" value="Genomic_DNA"/>
</dbReference>
<comment type="caution">
    <text evidence="8">The sequence shown here is derived from an EMBL/GenBank/DDBJ whole genome shotgun (WGS) entry which is preliminary data.</text>
</comment>
<keyword evidence="8" id="KW-0378">Hydrolase</keyword>
<evidence type="ECO:0000313" key="9">
    <source>
        <dbReference type="Proteomes" id="UP000240572"/>
    </source>
</evidence>
<name>A0A2P8D0F7_9BACT</name>
<dbReference type="GO" id="GO:0016740">
    <property type="term" value="F:transferase activity"/>
    <property type="evidence" value="ECO:0007669"/>
    <property type="project" value="UniProtKB-KW"/>
</dbReference>
<keyword evidence="4" id="KW-0732">Signal</keyword>
<keyword evidence="5" id="KW-0574">Periplasm</keyword>
<keyword evidence="6" id="KW-0016">Alginate biosynthesis</keyword>
<dbReference type="UniPathway" id="UPA00286"/>
<sequence>MKEKPLYLLLGFLALLLWLPLLQGQLKIVNSGTLSGMVAADSTTTQFTLERWLDGSFQQAVNEKAQVNTGFRPDFIRLRNQLDYTLFRKVNAQVVVGRNDNLFEQAYIDAYFGRDFAGSEAIQERVRTLRYVQDTLDKLGKTLVFIYAPNKARFMPENLPRQAYDETRTGPTNYDVYKKYGEAAGLRQIDFNAWFRDAGRKMKHPVYGRPGIHWTEYGALLAADSFRNFMNALPHRRFALPELIWNDAQEGVTSGPQGAEDDLGKLLNLIVPISDNTFFHPYLEVRSDDKQPKPAAIYIADSYMWMWSDIGIPQRLNSRYQFWSYFYDVWSSEWPDKKNIKDIDPMAEVMRSDWIVMLYTECNFARPGGDFPERAYAYFTGKK</sequence>
<reference evidence="8 9" key="1">
    <citation type="submission" date="2018-03" db="EMBL/GenBank/DDBJ databases">
        <title>Genomic Encyclopedia of Type Strains, Phase III (KMG-III): the genomes of soil and plant-associated and newly described type strains.</title>
        <authorList>
            <person name="Whitman W."/>
        </authorList>
    </citation>
    <scope>NUCLEOTIDE SEQUENCE [LARGE SCALE GENOMIC DNA]</scope>
    <source>
        <strain evidence="8 9">CGMCC 1.12700</strain>
    </source>
</reference>
<comment type="subcellular location">
    <subcellularLocation>
        <location evidence="1">Periplasm</location>
    </subcellularLocation>
</comment>
<dbReference type="RefSeq" id="WP_106523983.1">
    <property type="nucleotide sequence ID" value="NZ_PYGD01000007.1"/>
</dbReference>
<comment type="pathway">
    <text evidence="2">Glycan biosynthesis; alginate biosynthesis.</text>
</comment>
<dbReference type="AlphaFoldDB" id="A0A2P8D0F7"/>
<proteinExistence type="predicted"/>
<evidence type="ECO:0000256" key="5">
    <source>
        <dbReference type="ARBA" id="ARBA00022764"/>
    </source>
</evidence>
<dbReference type="GO" id="GO:0016787">
    <property type="term" value="F:hydrolase activity"/>
    <property type="evidence" value="ECO:0007669"/>
    <property type="project" value="UniProtKB-KW"/>
</dbReference>
<evidence type="ECO:0000256" key="1">
    <source>
        <dbReference type="ARBA" id="ARBA00004418"/>
    </source>
</evidence>
<evidence type="ECO:0000313" key="8">
    <source>
        <dbReference type="EMBL" id="PSK90703.1"/>
    </source>
</evidence>
<dbReference type="SUPFAM" id="SSF52266">
    <property type="entry name" value="SGNH hydrolase"/>
    <property type="match status" value="1"/>
</dbReference>
<dbReference type="InterPro" id="IPR031811">
    <property type="entry name" value="ALGX/ALGJ_SGNH-like"/>
</dbReference>
<organism evidence="8 9">
    <name type="scientific">Taibaiella chishuiensis</name>
    <dbReference type="NCBI Taxonomy" id="1434707"/>
    <lineage>
        <taxon>Bacteria</taxon>
        <taxon>Pseudomonadati</taxon>
        <taxon>Bacteroidota</taxon>
        <taxon>Chitinophagia</taxon>
        <taxon>Chitinophagales</taxon>
        <taxon>Chitinophagaceae</taxon>
        <taxon>Taibaiella</taxon>
    </lineage>
</organism>